<dbReference type="GO" id="GO:0042302">
    <property type="term" value="F:structural constituent of cuticle"/>
    <property type="evidence" value="ECO:0007669"/>
    <property type="project" value="UniProtKB-KW"/>
</dbReference>
<feature type="domain" description="ZP" evidence="10">
    <location>
        <begin position="88"/>
        <end position="332"/>
    </location>
</feature>
<dbReference type="PANTHER" id="PTHR22907:SF7">
    <property type="entry name" value="ZP DOMAIN-CONTAINING PROTEIN"/>
    <property type="match status" value="1"/>
</dbReference>
<evidence type="ECO:0000256" key="8">
    <source>
        <dbReference type="SAM" id="MobiDB-lite"/>
    </source>
</evidence>
<dbReference type="PANTHER" id="PTHR22907">
    <property type="entry name" value="GH04558P"/>
    <property type="match status" value="1"/>
</dbReference>
<evidence type="ECO:0000313" key="12">
    <source>
        <dbReference type="Proteomes" id="UP001201812"/>
    </source>
</evidence>
<keyword evidence="3" id="KW-1003">Cell membrane</keyword>
<gene>
    <name evidence="11" type="ORF">DdX_07313</name>
</gene>
<evidence type="ECO:0000313" key="11">
    <source>
        <dbReference type="EMBL" id="KAI1716272.1"/>
    </source>
</evidence>
<keyword evidence="7 9" id="KW-0472">Membrane</keyword>
<accession>A0AAD4N9M1</accession>
<keyword evidence="12" id="KW-1185">Reference proteome</keyword>
<keyword evidence="2" id="KW-0193">Cuticle</keyword>
<dbReference type="SMART" id="SM00241">
    <property type="entry name" value="ZP"/>
    <property type="match status" value="1"/>
</dbReference>
<feature type="region of interest" description="Disordered" evidence="8">
    <location>
        <begin position="343"/>
        <end position="365"/>
    </location>
</feature>
<comment type="subcellular location">
    <subcellularLocation>
        <location evidence="1">Cell membrane</location>
        <topology evidence="1">Single-pass type I membrane protein</topology>
    </subcellularLocation>
</comment>
<feature type="transmembrane region" description="Helical" evidence="9">
    <location>
        <begin position="442"/>
        <end position="466"/>
    </location>
</feature>
<evidence type="ECO:0000259" key="10">
    <source>
        <dbReference type="PROSITE" id="PS51034"/>
    </source>
</evidence>
<keyword evidence="6 9" id="KW-1133">Transmembrane helix</keyword>
<evidence type="ECO:0000256" key="6">
    <source>
        <dbReference type="ARBA" id="ARBA00022989"/>
    </source>
</evidence>
<dbReference type="InterPro" id="IPR001507">
    <property type="entry name" value="ZP_dom"/>
</dbReference>
<evidence type="ECO:0000256" key="2">
    <source>
        <dbReference type="ARBA" id="ARBA00022460"/>
    </source>
</evidence>
<protein>
    <submittedName>
        <fullName evidence="11">Zona pellucida-like domain-containing protein</fullName>
    </submittedName>
</protein>
<evidence type="ECO:0000256" key="1">
    <source>
        <dbReference type="ARBA" id="ARBA00004251"/>
    </source>
</evidence>
<dbReference type="EMBL" id="JAKKPZ010000010">
    <property type="protein sequence ID" value="KAI1716272.1"/>
    <property type="molecule type" value="Genomic_DNA"/>
</dbReference>
<keyword evidence="4 9" id="KW-0812">Transmembrane</keyword>
<evidence type="ECO:0000256" key="9">
    <source>
        <dbReference type="SAM" id="Phobius"/>
    </source>
</evidence>
<dbReference type="Proteomes" id="UP001201812">
    <property type="component" value="Unassembled WGS sequence"/>
</dbReference>
<name>A0AAD4N9M1_9BILA</name>
<dbReference type="InterPro" id="IPR057475">
    <property type="entry name" value="CUT_C"/>
</dbReference>
<reference evidence="11" key="1">
    <citation type="submission" date="2022-01" db="EMBL/GenBank/DDBJ databases">
        <title>Genome Sequence Resource for Two Populations of Ditylenchus destructor, the Migratory Endoparasitic Phytonematode.</title>
        <authorList>
            <person name="Zhang H."/>
            <person name="Lin R."/>
            <person name="Xie B."/>
        </authorList>
    </citation>
    <scope>NUCLEOTIDE SEQUENCE</scope>
    <source>
        <strain evidence="11">BazhouSP</strain>
    </source>
</reference>
<dbReference type="InterPro" id="IPR056953">
    <property type="entry name" value="CUT_N"/>
</dbReference>
<comment type="caution">
    <text evidence="11">The sequence shown here is derived from an EMBL/GenBank/DDBJ whole genome shotgun (WGS) entry which is preliminary data.</text>
</comment>
<evidence type="ECO:0000256" key="4">
    <source>
        <dbReference type="ARBA" id="ARBA00022692"/>
    </source>
</evidence>
<dbReference type="Pfam" id="PF25057">
    <property type="entry name" value="CUT_N"/>
    <property type="match status" value="1"/>
</dbReference>
<evidence type="ECO:0000256" key="7">
    <source>
        <dbReference type="ARBA" id="ARBA00023136"/>
    </source>
</evidence>
<feature type="compositionally biased region" description="Polar residues" evidence="8">
    <location>
        <begin position="348"/>
        <end position="358"/>
    </location>
</feature>
<organism evidence="11 12">
    <name type="scientific">Ditylenchus destructor</name>
    <dbReference type="NCBI Taxonomy" id="166010"/>
    <lineage>
        <taxon>Eukaryota</taxon>
        <taxon>Metazoa</taxon>
        <taxon>Ecdysozoa</taxon>
        <taxon>Nematoda</taxon>
        <taxon>Chromadorea</taxon>
        <taxon>Rhabditida</taxon>
        <taxon>Tylenchina</taxon>
        <taxon>Tylenchomorpha</taxon>
        <taxon>Sphaerularioidea</taxon>
        <taxon>Anguinidae</taxon>
        <taxon>Anguininae</taxon>
        <taxon>Ditylenchus</taxon>
    </lineage>
</organism>
<dbReference type="GO" id="GO:0005886">
    <property type="term" value="C:plasma membrane"/>
    <property type="evidence" value="ECO:0007669"/>
    <property type="project" value="UniProtKB-SubCell"/>
</dbReference>
<evidence type="ECO:0000256" key="3">
    <source>
        <dbReference type="ARBA" id="ARBA00022475"/>
    </source>
</evidence>
<sequence length="491" mass="55182">MSMAVGSIATRLTNFFLPLKKFPFVPHLCESLVRHRSDLMTADLKVRVYLNDMCKQFLLYFAVLQLMSHHMGISLEIDNALLGSPEIDCHTDTIEMRFRTKRRFTGKIYVQGHYSNSDCRVDYSQTNEAGNPIGGIKLHHGSCDMDRQRIIQPEGMQFSTVLVISFHPLFVTKTDRAFHINCLYREAVRSVNAGLTVSPIPSETVAYDMPMPDCRYTIHKDSLDGPVLKYAKVGDLVVHKWECLSDANMYGMLVHSCFVEDGQGEKRMVIDERGCHVDRIVLGDPTYTEALNMAYRESYVFKFADRVGVRFACEIKLCVKEDGGCASIVPPICGGEYQKDPDQHYLDGSTSPSQNESNGAWPPTLVDQTTTHNNIVKRRAPRHNNQNISALATADLISQYVYVLDAIDGSNEAERLEKTQDLSSSAVTANHNYGTPICLSSFMLATIIFTIAIAFAFITAVILHILMKHFKMKDVPADNVHQRSSPSFIFK</sequence>
<keyword evidence="5" id="KW-0732">Signal</keyword>
<dbReference type="Pfam" id="PF25301">
    <property type="entry name" value="CUT_C"/>
    <property type="match status" value="1"/>
</dbReference>
<proteinExistence type="predicted"/>
<dbReference type="PROSITE" id="PS51034">
    <property type="entry name" value="ZP_2"/>
    <property type="match status" value="1"/>
</dbReference>
<dbReference type="InterPro" id="IPR051962">
    <property type="entry name" value="Cuticlin"/>
</dbReference>
<evidence type="ECO:0000256" key="5">
    <source>
        <dbReference type="ARBA" id="ARBA00022729"/>
    </source>
</evidence>
<dbReference type="AlphaFoldDB" id="A0AAD4N9M1"/>